<comment type="caution">
    <text evidence="2">The sequence shown here is derived from an EMBL/GenBank/DDBJ whole genome shotgun (WGS) entry which is preliminary data.</text>
</comment>
<dbReference type="AlphaFoldDB" id="A0A2T4Z7U8"/>
<dbReference type="InterPro" id="IPR006059">
    <property type="entry name" value="SBP"/>
</dbReference>
<dbReference type="PROSITE" id="PS51257">
    <property type="entry name" value="PROKAR_LIPOPROTEIN"/>
    <property type="match status" value="1"/>
</dbReference>
<dbReference type="Gene3D" id="3.40.190.10">
    <property type="entry name" value="Periplasmic binding protein-like II"/>
    <property type="match status" value="2"/>
</dbReference>
<feature type="signal peptide" evidence="1">
    <location>
        <begin position="1"/>
        <end position="23"/>
    </location>
</feature>
<sequence length="425" mass="48021">MKKITLLLLSLLLTATTFTGCSASGDSDQITLRIAWWGGQPRHDYTMKVIEMYEKANPHVKIEAEYANWDDYWKKLPPMAAAQQLPDIIQMDTSYLSEYAEKNQLVDLTPYMEDGTIDVSAINDESLEGGKIDDQLFGFNLGNNVLSVITDDNRLKEAGLNPPEDDWTWDDFEKMALQVKKEMDIYGTNGMNPPDVFFPYYLRTKGEHMYSEDGSSLGYSDDSLLADYFKMQLRLVKAKAFPSPDVQSQVKGLEDDFIVKGTAPITWNWSNQYVAFSQVADHSLELHFPPGPGQEKGLFLKPSMFFSIANNSEHKEEAAKFIDFFVNDVETNKEWIKGERGVPVSFKVAEEVQAVLPPEEAKVFEYVIAAEERSSPISPRDPVGANEVMQALTDVSEQVLYQKVTPEQGAKTFREQANKILARNK</sequence>
<evidence type="ECO:0000313" key="2">
    <source>
        <dbReference type="EMBL" id="PTM57963.1"/>
    </source>
</evidence>
<dbReference type="OrthoDB" id="7918484at2"/>
<name>A0A2T4Z7U8_9BACL</name>
<dbReference type="PANTHER" id="PTHR43649:SF11">
    <property type="entry name" value="ABC TRANSPORTER SUBSTRATE-BINDING PROTEIN YESO-RELATED"/>
    <property type="match status" value="1"/>
</dbReference>
<dbReference type="EMBL" id="PZZP01000001">
    <property type="protein sequence ID" value="PTM57963.1"/>
    <property type="molecule type" value="Genomic_DNA"/>
</dbReference>
<gene>
    <name evidence="2" type="ORF">C8J48_0532</name>
</gene>
<dbReference type="Proteomes" id="UP000241639">
    <property type="component" value="Unassembled WGS sequence"/>
</dbReference>
<protein>
    <submittedName>
        <fullName evidence="2">Carbohydrate ABC transporter substrate-binding protein (CUT1 family)</fullName>
    </submittedName>
</protein>
<evidence type="ECO:0000256" key="1">
    <source>
        <dbReference type="SAM" id="SignalP"/>
    </source>
</evidence>
<accession>A0A2T4Z7U8</accession>
<feature type="chain" id="PRO_5015706644" evidence="1">
    <location>
        <begin position="24"/>
        <end position="425"/>
    </location>
</feature>
<evidence type="ECO:0000313" key="3">
    <source>
        <dbReference type="Proteomes" id="UP000241639"/>
    </source>
</evidence>
<dbReference type="SUPFAM" id="SSF53850">
    <property type="entry name" value="Periplasmic binding protein-like II"/>
    <property type="match status" value="1"/>
</dbReference>
<organism evidence="2 3">
    <name type="scientific">Desmospora activa DSM 45169</name>
    <dbReference type="NCBI Taxonomy" id="1121389"/>
    <lineage>
        <taxon>Bacteria</taxon>
        <taxon>Bacillati</taxon>
        <taxon>Bacillota</taxon>
        <taxon>Bacilli</taxon>
        <taxon>Bacillales</taxon>
        <taxon>Thermoactinomycetaceae</taxon>
        <taxon>Desmospora</taxon>
    </lineage>
</organism>
<dbReference type="RefSeq" id="WP_107724822.1">
    <property type="nucleotide sequence ID" value="NZ_PZZP01000001.1"/>
</dbReference>
<dbReference type="PANTHER" id="PTHR43649">
    <property type="entry name" value="ARABINOSE-BINDING PROTEIN-RELATED"/>
    <property type="match status" value="1"/>
</dbReference>
<keyword evidence="3" id="KW-1185">Reference proteome</keyword>
<keyword evidence="1" id="KW-0732">Signal</keyword>
<dbReference type="InterPro" id="IPR050490">
    <property type="entry name" value="Bact_solute-bd_prot1"/>
</dbReference>
<proteinExistence type="predicted"/>
<reference evidence="2 3" key="1">
    <citation type="submission" date="2018-04" db="EMBL/GenBank/DDBJ databases">
        <title>Genomic Encyclopedia of Archaeal and Bacterial Type Strains, Phase II (KMG-II): from individual species to whole genera.</title>
        <authorList>
            <person name="Goeker M."/>
        </authorList>
    </citation>
    <scope>NUCLEOTIDE SEQUENCE [LARGE SCALE GENOMIC DNA]</scope>
    <source>
        <strain evidence="2 3">DSM 45169</strain>
    </source>
</reference>
<dbReference type="Pfam" id="PF01547">
    <property type="entry name" value="SBP_bac_1"/>
    <property type="match status" value="1"/>
</dbReference>